<comment type="caution">
    <text evidence="2">The sequence shown here is derived from an EMBL/GenBank/DDBJ whole genome shotgun (WGS) entry which is preliminary data.</text>
</comment>
<dbReference type="PANTHER" id="PTHR31558">
    <property type="entry name" value="CW14 PROTEIN"/>
    <property type="match status" value="1"/>
</dbReference>
<proteinExistence type="predicted"/>
<dbReference type="Proteomes" id="UP001141552">
    <property type="component" value="Unassembled WGS sequence"/>
</dbReference>
<evidence type="ECO:0000313" key="2">
    <source>
        <dbReference type="EMBL" id="KAJ4823427.1"/>
    </source>
</evidence>
<accession>A0A9Q0J0E7</accession>
<keyword evidence="3" id="KW-1185">Reference proteome</keyword>
<sequence>MGACVSTQNAAVKPYKKRHFRSGKRSSKITTSMPEAPIKRLSDAGLRDFDLREFVHLDFDKAGAATCRRSHLTQLQWNNGDGICQEEVWFDSVSIIDSESDDDFSSVHGDAFASVNNAVANKPNSQMLQYGAASCFVDTACKYEGFYESYVKIDGVDGSEKTQESRRTSAVIMLSVTRKSCDVEEPTKFSEKLLYRPRAGLLIPSLKGEKPTSGCWSVVSPSVFSLRGPNYFSDKQKVAAPDVSPYTPIGVDLFVCPRKINHIAQHLELPNVPAHDKVPSLLIVNIQLPTYPVAMFGESDGEGMSLVLYFKLSENFEKEISSHFQETIKKFVDDEMEKVKGFAKESTVPFRERLKILVGLVNPEDLQLSSTERKLIQAYNDKPVLSRPQHEFYRGPNYFEIDLDIHRFSYISRKGLESFRERMKNGIANVGLTIQAQKPDELPEQVLCAVRLNKIDLVNHGQIPTLLTRDD</sequence>
<dbReference type="PANTHER" id="PTHR31558:SF40">
    <property type="entry name" value="EXPRESSED PROTEIN"/>
    <property type="match status" value="1"/>
</dbReference>
<feature type="domain" description="Protein ENHANCED DISEASE RESISTANCE 2 C-terminal" evidence="1">
    <location>
        <begin position="216"/>
        <end position="456"/>
    </location>
</feature>
<gene>
    <name evidence="2" type="ORF">Tsubulata_027725</name>
</gene>
<dbReference type="AlphaFoldDB" id="A0A9Q0J0E7"/>
<protein>
    <recommendedName>
        <fullName evidence="1">Protein ENHANCED DISEASE RESISTANCE 2 C-terminal domain-containing protein</fullName>
    </recommendedName>
</protein>
<name>A0A9Q0J0E7_9ROSI</name>
<dbReference type="OrthoDB" id="9970435at2759"/>
<dbReference type="InterPro" id="IPR009769">
    <property type="entry name" value="EDR2_C"/>
</dbReference>
<dbReference type="EMBL" id="JAKUCV010007456">
    <property type="protein sequence ID" value="KAJ4823427.1"/>
    <property type="molecule type" value="Genomic_DNA"/>
</dbReference>
<reference evidence="2" key="1">
    <citation type="submission" date="2022-02" db="EMBL/GenBank/DDBJ databases">
        <authorList>
            <person name="Henning P.M."/>
            <person name="McCubbin A.G."/>
            <person name="Shore J.S."/>
        </authorList>
    </citation>
    <scope>NUCLEOTIDE SEQUENCE</scope>
    <source>
        <strain evidence="2">F60SS</strain>
        <tissue evidence="2">Leaves</tissue>
    </source>
</reference>
<dbReference type="Pfam" id="PF07059">
    <property type="entry name" value="EDR2_C"/>
    <property type="match status" value="1"/>
</dbReference>
<evidence type="ECO:0000313" key="3">
    <source>
        <dbReference type="Proteomes" id="UP001141552"/>
    </source>
</evidence>
<organism evidence="2 3">
    <name type="scientific">Turnera subulata</name>
    <dbReference type="NCBI Taxonomy" id="218843"/>
    <lineage>
        <taxon>Eukaryota</taxon>
        <taxon>Viridiplantae</taxon>
        <taxon>Streptophyta</taxon>
        <taxon>Embryophyta</taxon>
        <taxon>Tracheophyta</taxon>
        <taxon>Spermatophyta</taxon>
        <taxon>Magnoliopsida</taxon>
        <taxon>eudicotyledons</taxon>
        <taxon>Gunneridae</taxon>
        <taxon>Pentapetalae</taxon>
        <taxon>rosids</taxon>
        <taxon>fabids</taxon>
        <taxon>Malpighiales</taxon>
        <taxon>Passifloraceae</taxon>
        <taxon>Turnera</taxon>
    </lineage>
</organism>
<evidence type="ECO:0000259" key="1">
    <source>
        <dbReference type="Pfam" id="PF07059"/>
    </source>
</evidence>
<reference evidence="2" key="2">
    <citation type="journal article" date="2023" name="Plants (Basel)">
        <title>Annotation of the Turnera subulata (Passifloraceae) Draft Genome Reveals the S-Locus Evolved after the Divergence of Turneroideae from Passifloroideae in a Stepwise Manner.</title>
        <authorList>
            <person name="Henning P.M."/>
            <person name="Roalson E.H."/>
            <person name="Mir W."/>
            <person name="McCubbin A.G."/>
            <person name="Shore J.S."/>
        </authorList>
    </citation>
    <scope>NUCLEOTIDE SEQUENCE</scope>
    <source>
        <tissue evidence="2">Leaves</tissue>
    </source>
</reference>